<dbReference type="GO" id="GO:0051287">
    <property type="term" value="F:NAD binding"/>
    <property type="evidence" value="ECO:0007669"/>
    <property type="project" value="InterPro"/>
</dbReference>
<comment type="similarity">
    <text evidence="1 4">Belongs to the UDP-glucose/GDP-mannose dehydrogenase family.</text>
</comment>
<dbReference type="Gene3D" id="3.40.50.720">
    <property type="entry name" value="NAD(P)-binding Rossmann-like Domain"/>
    <property type="match status" value="2"/>
</dbReference>
<dbReference type="Pfam" id="PF03720">
    <property type="entry name" value="UDPG_MGDP_dh_C"/>
    <property type="match status" value="1"/>
</dbReference>
<name>A0A7Y6IF33_9ACTN</name>
<dbReference type="Pfam" id="PF03721">
    <property type="entry name" value="UDPG_MGDP_dh_N"/>
    <property type="match status" value="1"/>
</dbReference>
<dbReference type="SMART" id="SM00984">
    <property type="entry name" value="UDPG_MGDP_dh_C"/>
    <property type="match status" value="1"/>
</dbReference>
<dbReference type="GO" id="GO:0016616">
    <property type="term" value="F:oxidoreductase activity, acting on the CH-OH group of donors, NAD or NADP as acceptor"/>
    <property type="evidence" value="ECO:0007669"/>
    <property type="project" value="InterPro"/>
</dbReference>
<evidence type="ECO:0000256" key="2">
    <source>
        <dbReference type="ARBA" id="ARBA00023002"/>
    </source>
</evidence>
<dbReference type="InterPro" id="IPR017476">
    <property type="entry name" value="UDP-Glc/GDP-Man"/>
</dbReference>
<evidence type="ECO:0000313" key="6">
    <source>
        <dbReference type="EMBL" id="NUW36460.1"/>
    </source>
</evidence>
<dbReference type="AlphaFoldDB" id="A0A7Y6IF33"/>
<dbReference type="InterPro" id="IPR008927">
    <property type="entry name" value="6-PGluconate_DH-like_C_sf"/>
</dbReference>
<evidence type="ECO:0000256" key="4">
    <source>
        <dbReference type="PIRNR" id="PIRNR000124"/>
    </source>
</evidence>
<dbReference type="Pfam" id="PF00984">
    <property type="entry name" value="UDPG_MGDP_dh"/>
    <property type="match status" value="1"/>
</dbReference>
<evidence type="ECO:0000256" key="1">
    <source>
        <dbReference type="ARBA" id="ARBA00006601"/>
    </source>
</evidence>
<dbReference type="EMBL" id="JABWGN010000015">
    <property type="protein sequence ID" value="NUW36460.1"/>
    <property type="molecule type" value="Genomic_DNA"/>
</dbReference>
<dbReference type="SUPFAM" id="SSF52413">
    <property type="entry name" value="UDP-glucose/GDP-mannose dehydrogenase C-terminal domain"/>
    <property type="match status" value="1"/>
</dbReference>
<dbReference type="InterPro" id="IPR014027">
    <property type="entry name" value="UDP-Glc/GDP-Man_DH_C"/>
</dbReference>
<feature type="domain" description="UDP-glucose/GDP-mannose dehydrogenase C-terminal" evidence="5">
    <location>
        <begin position="330"/>
        <end position="432"/>
    </location>
</feature>
<dbReference type="PIRSF" id="PIRSF000124">
    <property type="entry name" value="UDPglc_GDPman_dh"/>
    <property type="match status" value="1"/>
</dbReference>
<evidence type="ECO:0000256" key="3">
    <source>
        <dbReference type="ARBA" id="ARBA00023027"/>
    </source>
</evidence>
<dbReference type="PANTHER" id="PTHR43491:SF2">
    <property type="entry name" value="UDP-N-ACETYL-D-MANNOSAMINE DEHYDROGENASE"/>
    <property type="match status" value="1"/>
</dbReference>
<dbReference type="PANTHER" id="PTHR43491">
    <property type="entry name" value="UDP-N-ACETYL-D-MANNOSAMINE DEHYDROGENASE"/>
    <property type="match status" value="1"/>
</dbReference>
<gene>
    <name evidence="6" type="ORF">HTZ77_34375</name>
</gene>
<dbReference type="SUPFAM" id="SSF51735">
    <property type="entry name" value="NAD(P)-binding Rossmann-fold domains"/>
    <property type="match status" value="1"/>
</dbReference>
<dbReference type="GO" id="GO:0016628">
    <property type="term" value="F:oxidoreductase activity, acting on the CH-CH group of donors, NAD or NADP as acceptor"/>
    <property type="evidence" value="ECO:0007669"/>
    <property type="project" value="InterPro"/>
</dbReference>
<dbReference type="Proteomes" id="UP000586042">
    <property type="component" value="Unassembled WGS sequence"/>
</dbReference>
<dbReference type="NCBIfam" id="TIGR03026">
    <property type="entry name" value="NDP-sugDHase"/>
    <property type="match status" value="1"/>
</dbReference>
<reference evidence="6 7" key="1">
    <citation type="submission" date="2020-06" db="EMBL/GenBank/DDBJ databases">
        <title>Nonomuraea sp. SMC257, a novel actinomycete isolated from soil.</title>
        <authorList>
            <person name="Chanama M."/>
        </authorList>
    </citation>
    <scope>NUCLEOTIDE SEQUENCE [LARGE SCALE GENOMIC DNA]</scope>
    <source>
        <strain evidence="6 7">SMC257</strain>
    </source>
</reference>
<organism evidence="6 7">
    <name type="scientific">Nonomuraea montanisoli</name>
    <dbReference type="NCBI Taxonomy" id="2741721"/>
    <lineage>
        <taxon>Bacteria</taxon>
        <taxon>Bacillati</taxon>
        <taxon>Actinomycetota</taxon>
        <taxon>Actinomycetes</taxon>
        <taxon>Streptosporangiales</taxon>
        <taxon>Streptosporangiaceae</taxon>
        <taxon>Nonomuraea</taxon>
    </lineage>
</organism>
<dbReference type="InterPro" id="IPR028359">
    <property type="entry name" value="UDP_ManNAc/GlcNAc_DH"/>
</dbReference>
<comment type="caution">
    <text evidence="6">The sequence shown here is derived from an EMBL/GenBank/DDBJ whole genome shotgun (WGS) entry which is preliminary data.</text>
</comment>
<dbReference type="InterPro" id="IPR036220">
    <property type="entry name" value="UDP-Glc/GDP-Man_DH_C_sf"/>
</dbReference>
<keyword evidence="3" id="KW-0520">NAD</keyword>
<dbReference type="InterPro" id="IPR014026">
    <property type="entry name" value="UDP-Glc/GDP-Man_DH_dimer"/>
</dbReference>
<sequence length="450" mass="48214">MRFLPAQEHITAGIVGLGYVGSCIAATLADNGVGVIGVDTDATLVEELAGGHCRFSEAGLPELVSRLAGTAAFRPTTEYAALAAADVVIVTVGTPIRDQGVLMDLQLRGACEELSRHLRPGQLLVFKSTVPAGMTRELVVPLLERSGLTCGTDFGLAFCPERLSEGNALRELRSFPIVVGGWCDESTDAAAEFWRRALGVEIIRCASLETAEMVKLADNWWIDHNIAMANELAQVCATVDVDVLDVIAAANSIKKGSGSVNILLPSVGVGGSCLTKDPWMVWRSAGERGLALRTIPAAREVNDSMPHYTFGLIVEELAKLGRAPEQAKVAVLGLAFKNDTGDLRATPTQPVIAALREAGAEVALHDPLVDEDEAEKTFGLRPCASVEEAVRGADCLAVLAWHKPFRDLDLTWLRRQVAASCAVIDGRAYYPRETIARMRELGFAYRGIGR</sequence>
<dbReference type="InterPro" id="IPR001732">
    <property type="entry name" value="UDP-Glc/GDP-Man_DH_N"/>
</dbReference>
<dbReference type="InterPro" id="IPR036291">
    <property type="entry name" value="NAD(P)-bd_dom_sf"/>
</dbReference>
<protein>
    <submittedName>
        <fullName evidence="6">Nucleotide sugar dehydrogenase</fullName>
    </submittedName>
</protein>
<dbReference type="GO" id="GO:0000271">
    <property type="term" value="P:polysaccharide biosynthetic process"/>
    <property type="evidence" value="ECO:0007669"/>
    <property type="project" value="InterPro"/>
</dbReference>
<dbReference type="PIRSF" id="PIRSF500136">
    <property type="entry name" value="UDP_ManNAc_DH"/>
    <property type="match status" value="1"/>
</dbReference>
<evidence type="ECO:0000313" key="7">
    <source>
        <dbReference type="Proteomes" id="UP000586042"/>
    </source>
</evidence>
<keyword evidence="7" id="KW-1185">Reference proteome</keyword>
<dbReference type="RefSeq" id="WP_175593904.1">
    <property type="nucleotide sequence ID" value="NZ_JABWGN010000015.1"/>
</dbReference>
<keyword evidence="2" id="KW-0560">Oxidoreductase</keyword>
<proteinExistence type="inferred from homology"/>
<dbReference type="SUPFAM" id="SSF48179">
    <property type="entry name" value="6-phosphogluconate dehydrogenase C-terminal domain-like"/>
    <property type="match status" value="1"/>
</dbReference>
<evidence type="ECO:0000259" key="5">
    <source>
        <dbReference type="SMART" id="SM00984"/>
    </source>
</evidence>
<accession>A0A7Y6IF33</accession>